<evidence type="ECO:0000259" key="1">
    <source>
        <dbReference type="Pfam" id="PF00646"/>
    </source>
</evidence>
<dbReference type="Proteomes" id="UP000807306">
    <property type="component" value="Unassembled WGS sequence"/>
</dbReference>
<dbReference type="AlphaFoldDB" id="A0A9P6ELY3"/>
<protein>
    <recommendedName>
        <fullName evidence="1">F-box domain-containing protein</fullName>
    </recommendedName>
</protein>
<dbReference type="InterPro" id="IPR001810">
    <property type="entry name" value="F-box_dom"/>
</dbReference>
<evidence type="ECO:0000313" key="2">
    <source>
        <dbReference type="EMBL" id="KAF9531555.1"/>
    </source>
</evidence>
<dbReference type="Pfam" id="PF00646">
    <property type="entry name" value="F-box"/>
    <property type="match status" value="1"/>
</dbReference>
<dbReference type="InterPro" id="IPR036047">
    <property type="entry name" value="F-box-like_dom_sf"/>
</dbReference>
<organism evidence="2 3">
    <name type="scientific">Crepidotus variabilis</name>
    <dbReference type="NCBI Taxonomy" id="179855"/>
    <lineage>
        <taxon>Eukaryota</taxon>
        <taxon>Fungi</taxon>
        <taxon>Dikarya</taxon>
        <taxon>Basidiomycota</taxon>
        <taxon>Agaricomycotina</taxon>
        <taxon>Agaricomycetes</taxon>
        <taxon>Agaricomycetidae</taxon>
        <taxon>Agaricales</taxon>
        <taxon>Agaricineae</taxon>
        <taxon>Crepidotaceae</taxon>
        <taxon>Crepidotus</taxon>
    </lineage>
</organism>
<accession>A0A9P6ELY3</accession>
<name>A0A9P6ELY3_9AGAR</name>
<sequence length="527" mass="59175">MLNLKKLSSYWSVTRTSQAKKRRVDILPHVVHCDKDLPPPVPAVKHRRTTRARAHGAKIQRRVSLSNLPLELIQEIFYSCPGSSAITFLQVCSTFRKCCSKIYLSQLGVLVLRPSRCQVILDGTSLHPSIIHLLQQVELPRYTRLQCDLVHLYIYAAEIAAFLSLTSVVAFDLLVLEDEWDLLRDSRCVTAFWSVIGSVPSSCQQIRLSECGLYRRLNNRVIPPSSKLHVSANSAIQSARTISGLTELKDFTLSSRIANSIGLSTARSVFFKQSKLTRLVLDCDSKCDLLNITGGLEFPVLRSLYIYLNSPELPFPIDISSSHLYSLRLAGLFGDSPASFSYSYSSTLALPSVSHAALSSKFSTIIITNLPQLRSLTLTAFITFPNPSSRGYCRVVESLTSALSDCSQQSHLGEIDVKFVFPHLLSEHLCFCKKNPVYRCSCLMPLDQPASRKVKKLRLVEVSVEELSDEIVEYLCRWLMQFPALEKATFCSDTSQIPTSLPTLELFRKTHPHLKSIYYVSSLDHHK</sequence>
<reference evidence="2" key="1">
    <citation type="submission" date="2020-11" db="EMBL/GenBank/DDBJ databases">
        <authorList>
            <consortium name="DOE Joint Genome Institute"/>
            <person name="Ahrendt S."/>
            <person name="Riley R."/>
            <person name="Andreopoulos W."/>
            <person name="Labutti K."/>
            <person name="Pangilinan J."/>
            <person name="Ruiz-Duenas F.J."/>
            <person name="Barrasa J.M."/>
            <person name="Sanchez-Garcia M."/>
            <person name="Camarero S."/>
            <person name="Miyauchi S."/>
            <person name="Serrano A."/>
            <person name="Linde D."/>
            <person name="Babiker R."/>
            <person name="Drula E."/>
            <person name="Ayuso-Fernandez I."/>
            <person name="Pacheco R."/>
            <person name="Padilla G."/>
            <person name="Ferreira P."/>
            <person name="Barriuso J."/>
            <person name="Kellner H."/>
            <person name="Castanera R."/>
            <person name="Alfaro M."/>
            <person name="Ramirez L."/>
            <person name="Pisabarro A.G."/>
            <person name="Kuo A."/>
            <person name="Tritt A."/>
            <person name="Lipzen A."/>
            <person name="He G."/>
            <person name="Yan M."/>
            <person name="Ng V."/>
            <person name="Cullen D."/>
            <person name="Martin F."/>
            <person name="Rosso M.-N."/>
            <person name="Henrissat B."/>
            <person name="Hibbett D."/>
            <person name="Martinez A.T."/>
            <person name="Grigoriev I.V."/>
        </authorList>
    </citation>
    <scope>NUCLEOTIDE SEQUENCE</scope>
    <source>
        <strain evidence="2">CBS 506.95</strain>
    </source>
</reference>
<feature type="domain" description="F-box" evidence="1">
    <location>
        <begin position="65"/>
        <end position="102"/>
    </location>
</feature>
<proteinExistence type="predicted"/>
<comment type="caution">
    <text evidence="2">The sequence shown here is derived from an EMBL/GenBank/DDBJ whole genome shotgun (WGS) entry which is preliminary data.</text>
</comment>
<gene>
    <name evidence="2" type="ORF">CPB83DRAFT_891901</name>
</gene>
<evidence type="ECO:0000313" key="3">
    <source>
        <dbReference type="Proteomes" id="UP000807306"/>
    </source>
</evidence>
<keyword evidence="3" id="KW-1185">Reference proteome</keyword>
<dbReference type="EMBL" id="MU157835">
    <property type="protein sequence ID" value="KAF9531555.1"/>
    <property type="molecule type" value="Genomic_DNA"/>
</dbReference>
<dbReference type="SUPFAM" id="SSF81383">
    <property type="entry name" value="F-box domain"/>
    <property type="match status" value="1"/>
</dbReference>